<organism evidence="1 2">
    <name type="scientific">Mycena pura</name>
    <dbReference type="NCBI Taxonomy" id="153505"/>
    <lineage>
        <taxon>Eukaryota</taxon>
        <taxon>Fungi</taxon>
        <taxon>Dikarya</taxon>
        <taxon>Basidiomycota</taxon>
        <taxon>Agaricomycotina</taxon>
        <taxon>Agaricomycetes</taxon>
        <taxon>Agaricomycetidae</taxon>
        <taxon>Agaricales</taxon>
        <taxon>Marasmiineae</taxon>
        <taxon>Mycenaceae</taxon>
        <taxon>Mycena</taxon>
    </lineage>
</organism>
<protein>
    <submittedName>
        <fullName evidence="1">Uncharacterized protein</fullName>
    </submittedName>
</protein>
<feature type="non-terminal residue" evidence="1">
    <location>
        <position position="116"/>
    </location>
</feature>
<sequence>MVKCINKYGVKFGVVDPPTEILRAMPLWHHPGEDSDKRQENNGLRARCLRRAHDALTIGDAMDMKVRLEDPLHAGGAICVCDGCTEDRDKRGCENPHACATKAASRLRQIHPRWIP</sequence>
<reference evidence="1" key="1">
    <citation type="submission" date="2023-03" db="EMBL/GenBank/DDBJ databases">
        <title>Massive genome expansion in bonnet fungi (Mycena s.s.) driven by repeated elements and novel gene families across ecological guilds.</title>
        <authorList>
            <consortium name="Lawrence Berkeley National Laboratory"/>
            <person name="Harder C.B."/>
            <person name="Miyauchi S."/>
            <person name="Viragh M."/>
            <person name="Kuo A."/>
            <person name="Thoen E."/>
            <person name="Andreopoulos B."/>
            <person name="Lu D."/>
            <person name="Skrede I."/>
            <person name="Drula E."/>
            <person name="Henrissat B."/>
            <person name="Morin E."/>
            <person name="Kohler A."/>
            <person name="Barry K."/>
            <person name="LaButti K."/>
            <person name="Morin E."/>
            <person name="Salamov A."/>
            <person name="Lipzen A."/>
            <person name="Mereny Z."/>
            <person name="Hegedus B."/>
            <person name="Baldrian P."/>
            <person name="Stursova M."/>
            <person name="Weitz H."/>
            <person name="Taylor A."/>
            <person name="Grigoriev I.V."/>
            <person name="Nagy L.G."/>
            <person name="Martin F."/>
            <person name="Kauserud H."/>
        </authorList>
    </citation>
    <scope>NUCLEOTIDE SEQUENCE</scope>
    <source>
        <strain evidence="1">9144</strain>
    </source>
</reference>
<dbReference type="Proteomes" id="UP001219525">
    <property type="component" value="Unassembled WGS sequence"/>
</dbReference>
<dbReference type="AlphaFoldDB" id="A0AAD6Y5K0"/>
<accession>A0AAD6Y5K0</accession>
<name>A0AAD6Y5K0_9AGAR</name>
<evidence type="ECO:0000313" key="1">
    <source>
        <dbReference type="EMBL" id="KAJ7197796.1"/>
    </source>
</evidence>
<dbReference type="EMBL" id="JARJCW010000076">
    <property type="protein sequence ID" value="KAJ7197796.1"/>
    <property type="molecule type" value="Genomic_DNA"/>
</dbReference>
<proteinExistence type="predicted"/>
<comment type="caution">
    <text evidence="1">The sequence shown here is derived from an EMBL/GenBank/DDBJ whole genome shotgun (WGS) entry which is preliminary data.</text>
</comment>
<keyword evidence="2" id="KW-1185">Reference proteome</keyword>
<evidence type="ECO:0000313" key="2">
    <source>
        <dbReference type="Proteomes" id="UP001219525"/>
    </source>
</evidence>
<gene>
    <name evidence="1" type="ORF">GGX14DRAFT_307203</name>
</gene>